<dbReference type="Proteomes" id="UP000294963">
    <property type="component" value="Unassembled WGS sequence"/>
</dbReference>
<dbReference type="PANTHER" id="PTHR31005">
    <property type="entry name" value="DUF4139 DOMAIN-CONTAINING PROTEIN"/>
    <property type="match status" value="1"/>
</dbReference>
<protein>
    <submittedName>
        <fullName evidence="5">Uncharacterized protein (TIGR02231 family)</fullName>
    </submittedName>
</protein>
<keyword evidence="6" id="KW-1185">Reference proteome</keyword>
<name>A0A4R1XB93_ACICA</name>
<evidence type="ECO:0000256" key="2">
    <source>
        <dbReference type="SAM" id="SignalP"/>
    </source>
</evidence>
<dbReference type="InterPro" id="IPR011935">
    <property type="entry name" value="CHP02231"/>
</dbReference>
<evidence type="ECO:0000256" key="1">
    <source>
        <dbReference type="SAM" id="Coils"/>
    </source>
</evidence>
<keyword evidence="1" id="KW-0175">Coiled coil</keyword>
<gene>
    <name evidence="5" type="ORF">EC844_1395</name>
</gene>
<reference evidence="5 6" key="1">
    <citation type="submission" date="2019-03" db="EMBL/GenBank/DDBJ databases">
        <title>Genomic analyses of the natural microbiome of Caenorhabditis elegans.</title>
        <authorList>
            <person name="Samuel B."/>
        </authorList>
    </citation>
    <scope>NUCLEOTIDE SEQUENCE [LARGE SCALE GENOMIC DNA]</scope>
    <source>
        <strain evidence="5 6">JUb89</strain>
    </source>
</reference>
<dbReference type="NCBIfam" id="TIGR02231">
    <property type="entry name" value="mucoidy inhibitor MuiA family protein"/>
    <property type="match status" value="1"/>
</dbReference>
<dbReference type="EMBL" id="SLVJ01000039">
    <property type="protein sequence ID" value="TCM59722.1"/>
    <property type="molecule type" value="Genomic_DNA"/>
</dbReference>
<feature type="domain" description="DUF4140" evidence="4">
    <location>
        <begin position="35"/>
        <end position="129"/>
    </location>
</feature>
<organism evidence="5 6">
    <name type="scientific">Acinetobacter calcoaceticus</name>
    <dbReference type="NCBI Taxonomy" id="471"/>
    <lineage>
        <taxon>Bacteria</taxon>
        <taxon>Pseudomonadati</taxon>
        <taxon>Pseudomonadota</taxon>
        <taxon>Gammaproteobacteria</taxon>
        <taxon>Moraxellales</taxon>
        <taxon>Moraxellaceae</taxon>
        <taxon>Acinetobacter</taxon>
        <taxon>Acinetobacter calcoaceticus/baumannii complex</taxon>
    </lineage>
</organism>
<feature type="coiled-coil region" evidence="1">
    <location>
        <begin position="151"/>
        <end position="178"/>
    </location>
</feature>
<feature type="domain" description="DUF4139" evidence="3">
    <location>
        <begin position="197"/>
        <end position="507"/>
    </location>
</feature>
<dbReference type="AlphaFoldDB" id="A0A4R1XB93"/>
<evidence type="ECO:0000313" key="6">
    <source>
        <dbReference type="Proteomes" id="UP000294963"/>
    </source>
</evidence>
<feature type="signal peptide" evidence="2">
    <location>
        <begin position="1"/>
        <end position="24"/>
    </location>
</feature>
<evidence type="ECO:0000259" key="3">
    <source>
        <dbReference type="Pfam" id="PF13598"/>
    </source>
</evidence>
<evidence type="ECO:0000313" key="5">
    <source>
        <dbReference type="EMBL" id="TCM59722.1"/>
    </source>
</evidence>
<keyword evidence="2" id="KW-0732">Signal</keyword>
<dbReference type="PANTHER" id="PTHR31005:SF8">
    <property type="entry name" value="DUF4139 DOMAIN-CONTAINING PROTEIN"/>
    <property type="match status" value="1"/>
</dbReference>
<accession>A0A4R1XB93</accession>
<dbReference type="OrthoDB" id="9777444at2"/>
<dbReference type="Pfam" id="PF13598">
    <property type="entry name" value="DUF4139"/>
    <property type="match status" value="1"/>
</dbReference>
<evidence type="ECO:0000259" key="4">
    <source>
        <dbReference type="Pfam" id="PF13600"/>
    </source>
</evidence>
<comment type="caution">
    <text evidence="5">The sequence shown here is derived from an EMBL/GenBank/DDBJ whole genome shotgun (WGS) entry which is preliminary data.</text>
</comment>
<dbReference type="InterPro" id="IPR037291">
    <property type="entry name" value="DUF4139"/>
</dbReference>
<sequence>MTMKLSSPFSLLPILCLASTSGFGLNLTDAPIQHVTLYPTAAKIERSLPVKAGEQIITLEGLAANFDIAQLQYQSSNIEINALSHQDSALDKPSGRESRQLQAEIEKIKSEISAQKAIVQAAELQNKFLANQNNGSGTQVRQLAYDAFLAIDQATQRIEKLQQRFEELNRDLEMIGDHGFNQRNLTFYVNAAQRGEIKISYVVPLARWQPVYKAELDSQSNQIKLTRMAMIAQKTGEDWNNVKLTLSTTQPQKQVRQMSPKAWWVNYYEPEPARSRQYAYAEAAPAPSASMPMSIKKETSDATGFPQFTATDLNFSTAFTADAQTSLASSRQEIYLPLSTEQHPVKLSIWAIPKQSTQAMINAELPAMSSQWPAGMVKLYRDGDFVGERVWKNNQNETLDMNFGYDDQIQIKVIDLLDKRNTLSNTQVQTVQKQQYQVQNLHAYPISLTLFDSVPQSQNSRLISQSQYSPTPTATEWQGQPNINLWELQLAPKQKFELQLEHQFKYPSKGRTSGF</sequence>
<feature type="coiled-coil region" evidence="1">
    <location>
        <begin position="98"/>
        <end position="125"/>
    </location>
</feature>
<feature type="chain" id="PRO_5020597264" evidence="2">
    <location>
        <begin position="25"/>
        <end position="515"/>
    </location>
</feature>
<dbReference type="Pfam" id="PF13600">
    <property type="entry name" value="DUF4140"/>
    <property type="match status" value="1"/>
</dbReference>
<dbReference type="InterPro" id="IPR025554">
    <property type="entry name" value="DUF4140"/>
</dbReference>
<proteinExistence type="predicted"/>